<reference evidence="1 2" key="1">
    <citation type="submission" date="2016-10" db="EMBL/GenBank/DDBJ databases">
        <title>Genome Sequence of Pseudomonas putida GM4FR.</title>
        <authorList>
            <person name="Poehlein A."/>
            <person name="Wemheuer F."/>
            <person name="Hollensteiner J."/>
            <person name="Wemheuer B."/>
        </authorList>
    </citation>
    <scope>NUCLEOTIDE SEQUENCE [LARGE SCALE GENOMIC DNA]</scope>
    <source>
        <strain evidence="1 2">GM4FR</strain>
    </source>
</reference>
<dbReference type="InterPro" id="IPR008861">
    <property type="entry name" value="GpX-like"/>
</dbReference>
<dbReference type="Pfam" id="PF05489">
    <property type="entry name" value="Phage_tail_X"/>
    <property type="match status" value="1"/>
</dbReference>
<name>A0A1Q9R8L9_PSEPU</name>
<dbReference type="OrthoDB" id="8602627at2"/>
<proteinExistence type="predicted"/>
<evidence type="ECO:0000313" key="2">
    <source>
        <dbReference type="Proteomes" id="UP000186736"/>
    </source>
</evidence>
<dbReference type="RefSeq" id="WP_075802347.1">
    <property type="nucleotide sequence ID" value="NZ_MKZO01000011.1"/>
</dbReference>
<organism evidence="1 2">
    <name type="scientific">Pseudomonas putida</name>
    <name type="common">Arthrobacter siderocapsulatus</name>
    <dbReference type="NCBI Taxonomy" id="303"/>
    <lineage>
        <taxon>Bacteria</taxon>
        <taxon>Pseudomonadati</taxon>
        <taxon>Pseudomonadota</taxon>
        <taxon>Gammaproteobacteria</taxon>
        <taxon>Pseudomonadales</taxon>
        <taxon>Pseudomonadaceae</taxon>
        <taxon>Pseudomonas</taxon>
    </lineage>
</organism>
<comment type="caution">
    <text evidence="1">The sequence shown here is derived from an EMBL/GenBank/DDBJ whole genome shotgun (WGS) entry which is preliminary data.</text>
</comment>
<sequence>MFIEHVTTEGERWDALAWRYYGDAHRYHPIVQANPHVPLDAALPAGLVLAIPMLEQQTATEDLPPWMR</sequence>
<dbReference type="EMBL" id="MKZO01000011">
    <property type="protein sequence ID" value="OLS63737.1"/>
    <property type="molecule type" value="Genomic_DNA"/>
</dbReference>
<dbReference type="Proteomes" id="UP000186736">
    <property type="component" value="Unassembled WGS sequence"/>
</dbReference>
<protein>
    <recommendedName>
        <fullName evidence="3">Phage Tail Protein X</fullName>
    </recommendedName>
</protein>
<accession>A0A1Q9R8L9</accession>
<evidence type="ECO:0008006" key="3">
    <source>
        <dbReference type="Google" id="ProtNLM"/>
    </source>
</evidence>
<dbReference type="AlphaFoldDB" id="A0A1Q9R8L9"/>
<gene>
    <name evidence="1" type="ORF">PSEMO_13040</name>
</gene>
<evidence type="ECO:0000313" key="1">
    <source>
        <dbReference type="EMBL" id="OLS63737.1"/>
    </source>
</evidence>